<accession>A0A8H5ZUW6</accession>
<reference evidence="2 3" key="1">
    <citation type="submission" date="2019-04" db="EMBL/GenBank/DDBJ databases">
        <title>Aspergillus burnettii sp. nov., novel species from soil in southeast Queensland.</title>
        <authorList>
            <person name="Gilchrist C.L.M."/>
            <person name="Pitt J.I."/>
            <person name="Lange L."/>
            <person name="Lacey H.J."/>
            <person name="Vuong D."/>
            <person name="Midgley D.J."/>
            <person name="Greenfield P."/>
            <person name="Bradbury M."/>
            <person name="Lacey E."/>
            <person name="Busk P.K."/>
            <person name="Pilgaard B."/>
            <person name="Chooi Y.H."/>
            <person name="Piggott A.M."/>
        </authorList>
    </citation>
    <scope>NUCLEOTIDE SEQUENCE [LARGE SCALE GENOMIC DNA]</scope>
    <source>
        <strain evidence="2 3">FRR 5400</strain>
    </source>
</reference>
<protein>
    <recommendedName>
        <fullName evidence="1">Ecp2 effector protein-like domain-containing protein</fullName>
    </recommendedName>
</protein>
<organism evidence="2 3">
    <name type="scientific">Petromyces alliaceus</name>
    <name type="common">Aspergillus alliaceus</name>
    <dbReference type="NCBI Taxonomy" id="209559"/>
    <lineage>
        <taxon>Eukaryota</taxon>
        <taxon>Fungi</taxon>
        <taxon>Dikarya</taxon>
        <taxon>Ascomycota</taxon>
        <taxon>Pezizomycotina</taxon>
        <taxon>Eurotiomycetes</taxon>
        <taxon>Eurotiomycetidae</taxon>
        <taxon>Eurotiales</taxon>
        <taxon>Aspergillaceae</taxon>
        <taxon>Aspergillus</taxon>
        <taxon>Aspergillus subgen. Circumdati</taxon>
    </lineage>
</organism>
<gene>
    <name evidence="2" type="ORF">ETB97_006013</name>
</gene>
<proteinExistence type="predicted"/>
<evidence type="ECO:0000259" key="1">
    <source>
        <dbReference type="Pfam" id="PF14856"/>
    </source>
</evidence>
<dbReference type="Pfam" id="PF14856">
    <property type="entry name" value="Hce2"/>
    <property type="match status" value="1"/>
</dbReference>
<dbReference type="Proteomes" id="UP000541154">
    <property type="component" value="Unassembled WGS sequence"/>
</dbReference>
<dbReference type="InterPro" id="IPR029226">
    <property type="entry name" value="Ecp2-like"/>
</dbReference>
<name>A0A8H5ZUW6_PETAA</name>
<sequence>MKLTKGCYRNQRNYLATPGGKATTADTEDETILEDFYNDNITTPGLTRFSVCSADIAYRAWDYGSSPDTDALKRPTSDASLTVLDRMQIMKNIANTNSKWEVENAIRSQHQFVQYGSYAFCVQGKGKHGNIDFPIGAQDTVSGKVRMN</sequence>
<comment type="caution">
    <text evidence="2">The sequence shown here is derived from an EMBL/GenBank/DDBJ whole genome shotgun (WGS) entry which is preliminary data.</text>
</comment>
<evidence type="ECO:0000313" key="3">
    <source>
        <dbReference type="Proteomes" id="UP000541154"/>
    </source>
</evidence>
<feature type="domain" description="Ecp2 effector protein-like" evidence="1">
    <location>
        <begin position="74"/>
        <end position="140"/>
    </location>
</feature>
<dbReference type="AlphaFoldDB" id="A0A8H5ZUW6"/>
<dbReference type="EMBL" id="SPNV01000266">
    <property type="protein sequence ID" value="KAF5857288.1"/>
    <property type="molecule type" value="Genomic_DNA"/>
</dbReference>
<evidence type="ECO:0000313" key="2">
    <source>
        <dbReference type="EMBL" id="KAF5857288.1"/>
    </source>
</evidence>
<keyword evidence="3" id="KW-1185">Reference proteome</keyword>